<proteinExistence type="predicted"/>
<evidence type="ECO:0000313" key="1">
    <source>
        <dbReference type="EMBL" id="RHW46549.1"/>
    </source>
</evidence>
<dbReference type="Gene3D" id="2.40.110.10">
    <property type="entry name" value="Butyryl-CoA Dehydrogenase, subunit A, domain 2"/>
    <property type="match status" value="1"/>
</dbReference>
<sequence length="344" mass="35673">MPGAAVLGARGARLNRTTLFGARPDVPAGDVGAALAVAPTLCEHAALLGRETSAYFGLLRELGAFDLTTARTLEPHLDALTILAEAGVEPLDLSVGVTKASTWGVFASRAPELRAEHTGAGWRLSGTKPWCSLADRLTHALVTVGTPEGQRLFALGLDDSSVHVSSAPWVARGLSAVRSPSVTFVDTPAEPVGEPGFYLGRDGFAWGGVGVAAIWAGAVDALTRTVTNAAERREPDQIALMHLGRLSTYRHVLDVTLADAASRIDAGQAAGTDGSRLAAQARAVVAEVAENALSCVGHALGPGPLTGDEEHARRVADLTVYLRQHHAERDLAAIGATVLEGTGE</sequence>
<evidence type="ECO:0000313" key="2">
    <source>
        <dbReference type="Proteomes" id="UP000285376"/>
    </source>
</evidence>
<reference evidence="1 2" key="1">
    <citation type="submission" date="2018-08" db="EMBL/GenBank/DDBJ databases">
        <title>Whole genome sequence analysis of Dermacoccus abyssi bacteria isolated from Deep Mariana trench Micromonospora spp reveals genes involved in the environmental adaptation and production of secondary metabolites.</title>
        <authorList>
            <person name="Abdel-Mageed W.M."/>
            <person name="Lehri B."/>
            <person name="Nouioui I."/>
            <person name="Goodfellow I."/>
            <person name="Jaspars M."/>
            <person name="Karlyshev A."/>
        </authorList>
    </citation>
    <scope>NUCLEOTIDE SEQUENCE [LARGE SCALE GENOMIC DNA]</scope>
    <source>
        <strain evidence="1 2">MT1.1</strain>
    </source>
</reference>
<dbReference type="Proteomes" id="UP000285376">
    <property type="component" value="Unassembled WGS sequence"/>
</dbReference>
<dbReference type="AlphaFoldDB" id="A0A417Z7D9"/>
<accession>A0A417Z7D9</accession>
<dbReference type="SUPFAM" id="SSF56645">
    <property type="entry name" value="Acyl-CoA dehydrogenase NM domain-like"/>
    <property type="match status" value="1"/>
</dbReference>
<name>A0A417Z7D9_9MICO</name>
<organism evidence="1 2">
    <name type="scientific">Dermacoccus abyssi</name>
    <dbReference type="NCBI Taxonomy" id="322596"/>
    <lineage>
        <taxon>Bacteria</taxon>
        <taxon>Bacillati</taxon>
        <taxon>Actinomycetota</taxon>
        <taxon>Actinomycetes</taxon>
        <taxon>Micrococcales</taxon>
        <taxon>Dermacoccaceae</taxon>
        <taxon>Dermacoccus</taxon>
    </lineage>
</organism>
<gene>
    <name evidence="1" type="ORF">D1832_04675</name>
</gene>
<dbReference type="InterPro" id="IPR009100">
    <property type="entry name" value="AcylCoA_DH/oxidase_NM_dom_sf"/>
</dbReference>
<comment type="caution">
    <text evidence="1">The sequence shown here is derived from an EMBL/GenBank/DDBJ whole genome shotgun (WGS) entry which is preliminary data.</text>
</comment>
<dbReference type="GO" id="GO:0016627">
    <property type="term" value="F:oxidoreductase activity, acting on the CH-CH group of donors"/>
    <property type="evidence" value="ECO:0007669"/>
    <property type="project" value="InterPro"/>
</dbReference>
<dbReference type="EMBL" id="QWLM01000004">
    <property type="protein sequence ID" value="RHW46549.1"/>
    <property type="molecule type" value="Genomic_DNA"/>
</dbReference>
<protein>
    <submittedName>
        <fullName evidence="1">Acyl-CoA dehydrogenase</fullName>
    </submittedName>
</protein>
<dbReference type="InterPro" id="IPR046373">
    <property type="entry name" value="Acyl-CoA_Oxase/DH_mid-dom_sf"/>
</dbReference>